<name>A0A7R9Q999_9ACAR</name>
<feature type="compositionally biased region" description="Acidic residues" evidence="5">
    <location>
        <begin position="392"/>
        <end position="402"/>
    </location>
</feature>
<proteinExistence type="inferred from homology"/>
<feature type="compositionally biased region" description="Basic and acidic residues" evidence="5">
    <location>
        <begin position="359"/>
        <end position="371"/>
    </location>
</feature>
<evidence type="ECO:0000256" key="3">
    <source>
        <dbReference type="ARBA" id="ARBA00022553"/>
    </source>
</evidence>
<evidence type="ECO:0008006" key="8">
    <source>
        <dbReference type="Google" id="ProtNLM"/>
    </source>
</evidence>
<feature type="region of interest" description="Disordered" evidence="5">
    <location>
        <begin position="470"/>
        <end position="491"/>
    </location>
</feature>
<feature type="compositionally biased region" description="Acidic residues" evidence="5">
    <location>
        <begin position="473"/>
        <end position="490"/>
    </location>
</feature>
<evidence type="ECO:0000256" key="4">
    <source>
        <dbReference type="ARBA" id="ARBA00023242"/>
    </source>
</evidence>
<dbReference type="Pfam" id="PF04615">
    <property type="entry name" value="Utp14"/>
    <property type="match status" value="2"/>
</dbReference>
<feature type="region of interest" description="Disordered" evidence="5">
    <location>
        <begin position="640"/>
        <end position="666"/>
    </location>
</feature>
<keyword evidence="4" id="KW-0539">Nucleus</keyword>
<gene>
    <name evidence="6" type="ORF">ONB1V03_LOCUS693</name>
</gene>
<feature type="compositionally biased region" description="Low complexity" evidence="5">
    <location>
        <begin position="403"/>
        <end position="414"/>
    </location>
</feature>
<reference evidence="6" key="1">
    <citation type="submission" date="2020-11" db="EMBL/GenBank/DDBJ databases">
        <authorList>
            <person name="Tran Van P."/>
        </authorList>
    </citation>
    <scope>NUCLEOTIDE SEQUENCE</scope>
</reference>
<dbReference type="EMBL" id="OC914888">
    <property type="protein sequence ID" value="CAD7637230.1"/>
    <property type="molecule type" value="Genomic_DNA"/>
</dbReference>
<dbReference type="PANTHER" id="PTHR14150:SF12">
    <property type="entry name" value="U3 SMALL NUCLEOLAR RNA-ASSOCIATED PROTEIN 14 HOMOLOG A"/>
    <property type="match status" value="1"/>
</dbReference>
<accession>A0A7R9Q999</accession>
<feature type="compositionally biased region" description="Basic residues" evidence="5">
    <location>
        <begin position="642"/>
        <end position="657"/>
    </location>
</feature>
<evidence type="ECO:0000256" key="2">
    <source>
        <dbReference type="ARBA" id="ARBA00007774"/>
    </source>
</evidence>
<dbReference type="AlphaFoldDB" id="A0A7R9Q999"/>
<evidence type="ECO:0000256" key="5">
    <source>
        <dbReference type="SAM" id="MobiDB-lite"/>
    </source>
</evidence>
<protein>
    <recommendedName>
        <fullName evidence="8">U3 small nucleolar RNA-associated protein 14 homolog A</fullName>
    </recommendedName>
</protein>
<feature type="compositionally biased region" description="Acidic residues" evidence="5">
    <location>
        <begin position="337"/>
        <end position="358"/>
    </location>
</feature>
<feature type="region of interest" description="Disordered" evidence="5">
    <location>
        <begin position="333"/>
        <end position="427"/>
    </location>
</feature>
<feature type="region of interest" description="Disordered" evidence="5">
    <location>
        <begin position="17"/>
        <end position="37"/>
    </location>
</feature>
<dbReference type="Proteomes" id="UP000728032">
    <property type="component" value="Unassembled WGS sequence"/>
</dbReference>
<dbReference type="PANTHER" id="PTHR14150">
    <property type="entry name" value="U3 SMALL NUCLEOLAR RNA-ASSOCIATED PROTEIN 14"/>
    <property type="match status" value="1"/>
</dbReference>
<organism evidence="6">
    <name type="scientific">Oppiella nova</name>
    <dbReference type="NCBI Taxonomy" id="334625"/>
    <lineage>
        <taxon>Eukaryota</taxon>
        <taxon>Metazoa</taxon>
        <taxon>Ecdysozoa</taxon>
        <taxon>Arthropoda</taxon>
        <taxon>Chelicerata</taxon>
        <taxon>Arachnida</taxon>
        <taxon>Acari</taxon>
        <taxon>Acariformes</taxon>
        <taxon>Sarcoptiformes</taxon>
        <taxon>Oribatida</taxon>
        <taxon>Brachypylina</taxon>
        <taxon>Oppioidea</taxon>
        <taxon>Oppiidae</taxon>
        <taxon>Oppiella</taxon>
    </lineage>
</organism>
<dbReference type="EMBL" id="CAJPVJ010000063">
    <property type="protein sequence ID" value="CAG2160014.1"/>
    <property type="molecule type" value="Genomic_DNA"/>
</dbReference>
<dbReference type="GO" id="GO:0006364">
    <property type="term" value="P:rRNA processing"/>
    <property type="evidence" value="ECO:0007669"/>
    <property type="project" value="InterPro"/>
</dbReference>
<dbReference type="GO" id="GO:0032040">
    <property type="term" value="C:small-subunit processome"/>
    <property type="evidence" value="ECO:0007669"/>
    <property type="project" value="InterPro"/>
</dbReference>
<keyword evidence="7" id="KW-1185">Reference proteome</keyword>
<feature type="compositionally biased region" description="Acidic residues" evidence="5">
    <location>
        <begin position="22"/>
        <end position="35"/>
    </location>
</feature>
<sequence length="666" mass="76373">MSAKILKRINAQKDEEFVSAGEDIDDNASADGSDDDVNHSQLLTDIARLDPKTQKALKWKATRFEPKSDVNEYNLSKSDNQLSIDDLLKNVRETTVSVKKLKHWSKKRLLDEPLEKIVSDKIKRAVNYEVTAKELRKWDQVVAANRTAPQLQFPLKQEALSLEPSRAVVKHFRPKTKLELQVAELLNKSENNLTDDKPLTVAEEKIMKAMSLEEAKARHKELQKMRALLSYEEVRLKRQSKIKSKRYHRILKRERLKKSVEEFEATKKSDPMAAVEKLQELDKLRALERASLKHKNTGKWAKHLKLRSQYDDSAREALTEQLQISNKLTQRRVRFEGDDDQEVDASDGDDSDSGDDNEVATHKDNEFRELPEDYNPWMRSGRESRPNAEIIPEVEEEADEPINVETAGPAPTAAEEVEALSSRPTTRKRALDVMTDEDVKEVAAPQREAEIDPNDFIVVKAHRMKTSLPDMVTDMDSDGESVDESDGVSDDEQKRLVSEAFADDDVISDFKKAKKERIENESERDVNLHLPGWGQWGGNGLRVSKRRVKRFTVKAKRRPRKDNTIGNVIISETRDAVIGKYRVNQLPFPFKNVEEFENSIRQPLGRTWNPETAFKELTAPSVVTKMGAIIDPMDSEALVKSNPKRRVFRKRDKKKNRNNLEKKSQK</sequence>
<evidence type="ECO:0000313" key="7">
    <source>
        <dbReference type="Proteomes" id="UP000728032"/>
    </source>
</evidence>
<dbReference type="OrthoDB" id="277439at2759"/>
<keyword evidence="3" id="KW-0597">Phosphoprotein</keyword>
<dbReference type="InterPro" id="IPR006709">
    <property type="entry name" value="SSU_processome_Utp14"/>
</dbReference>
<evidence type="ECO:0000313" key="6">
    <source>
        <dbReference type="EMBL" id="CAD7637230.1"/>
    </source>
</evidence>
<evidence type="ECO:0000256" key="1">
    <source>
        <dbReference type="ARBA" id="ARBA00004604"/>
    </source>
</evidence>
<comment type="subcellular location">
    <subcellularLocation>
        <location evidence="1">Nucleus</location>
        <location evidence="1">Nucleolus</location>
    </subcellularLocation>
</comment>
<comment type="similarity">
    <text evidence="2">Belongs to the UTP14 family.</text>
</comment>